<dbReference type="InterPro" id="IPR029491">
    <property type="entry name" value="Helicase_HTH"/>
</dbReference>
<dbReference type="SUPFAM" id="SSF52540">
    <property type="entry name" value="P-loop containing nucleoside triphosphate hydrolases"/>
    <property type="match status" value="2"/>
</dbReference>
<evidence type="ECO:0000313" key="2">
    <source>
        <dbReference type="EMBL" id="PIT95731.1"/>
    </source>
</evidence>
<accession>A0A2M6WSI2</accession>
<protein>
    <submittedName>
        <fullName evidence="2">AAA family ATPase</fullName>
    </submittedName>
</protein>
<dbReference type="CDD" id="cd18037">
    <property type="entry name" value="DEXSc_Pif1_like"/>
    <property type="match status" value="1"/>
</dbReference>
<evidence type="ECO:0000313" key="3">
    <source>
        <dbReference type="Proteomes" id="UP000228533"/>
    </source>
</evidence>
<dbReference type="Pfam" id="PF14493">
    <property type="entry name" value="HTH_40"/>
    <property type="match status" value="1"/>
</dbReference>
<evidence type="ECO:0000259" key="1">
    <source>
        <dbReference type="SMART" id="SM00382"/>
    </source>
</evidence>
<dbReference type="EMBL" id="PFAM01000023">
    <property type="protein sequence ID" value="PIT95731.1"/>
    <property type="molecule type" value="Genomic_DNA"/>
</dbReference>
<reference evidence="3" key="1">
    <citation type="submission" date="2017-09" db="EMBL/GenBank/DDBJ databases">
        <title>Depth-based differentiation of microbial function through sediment-hosted aquifers and enrichment of novel symbionts in the deep terrestrial subsurface.</title>
        <authorList>
            <person name="Probst A.J."/>
            <person name="Ladd B."/>
            <person name="Jarett J.K."/>
            <person name="Geller-Mcgrath D.E."/>
            <person name="Sieber C.M.K."/>
            <person name="Emerson J.B."/>
            <person name="Anantharaman K."/>
            <person name="Thomas B.C."/>
            <person name="Malmstrom R."/>
            <person name="Stieglmeier M."/>
            <person name="Klingl A."/>
            <person name="Woyke T."/>
            <person name="Ryan C.M."/>
            <person name="Banfield J.F."/>
        </authorList>
    </citation>
    <scope>NUCLEOTIDE SEQUENCE [LARGE SCALE GENOMIC DNA]</scope>
</reference>
<name>A0A2M6WSI2_9BACT</name>
<dbReference type="PANTHER" id="PTHR47642">
    <property type="entry name" value="ATP-DEPENDENT DNA HELICASE"/>
    <property type="match status" value="1"/>
</dbReference>
<dbReference type="Gene3D" id="1.10.10.1390">
    <property type="entry name" value="ATP-dependent DNA helicase RecQ"/>
    <property type="match status" value="1"/>
</dbReference>
<dbReference type="Gene3D" id="3.40.50.300">
    <property type="entry name" value="P-loop containing nucleotide triphosphate hydrolases"/>
    <property type="match status" value="1"/>
</dbReference>
<comment type="caution">
    <text evidence="2">The sequence shown here is derived from an EMBL/GenBank/DDBJ whole genome shotgun (WGS) entry which is preliminary data.</text>
</comment>
<gene>
    <name evidence="2" type="ORF">COT94_04045</name>
</gene>
<dbReference type="Proteomes" id="UP000228533">
    <property type="component" value="Unassembled WGS sequence"/>
</dbReference>
<dbReference type="InterPro" id="IPR010285">
    <property type="entry name" value="DNA_helicase_pif1-like_DEAD"/>
</dbReference>
<feature type="domain" description="AAA+ ATPase" evidence="1">
    <location>
        <begin position="12"/>
        <end position="157"/>
    </location>
</feature>
<dbReference type="GO" id="GO:0000723">
    <property type="term" value="P:telomere maintenance"/>
    <property type="evidence" value="ECO:0007669"/>
    <property type="project" value="InterPro"/>
</dbReference>
<dbReference type="Pfam" id="PF05970">
    <property type="entry name" value="PIF1"/>
    <property type="match status" value="1"/>
</dbReference>
<dbReference type="InterPro" id="IPR051055">
    <property type="entry name" value="PIF1_helicase"/>
</dbReference>
<dbReference type="SMART" id="SM00382">
    <property type="entry name" value="AAA"/>
    <property type="match status" value="1"/>
</dbReference>
<dbReference type="InterPro" id="IPR027417">
    <property type="entry name" value="P-loop_NTPase"/>
</dbReference>
<dbReference type="CDD" id="cd18809">
    <property type="entry name" value="SF1_C_RecD"/>
    <property type="match status" value="1"/>
</dbReference>
<dbReference type="AlphaFoldDB" id="A0A2M6WSI2"/>
<dbReference type="GO" id="GO:0003678">
    <property type="term" value="F:DNA helicase activity"/>
    <property type="evidence" value="ECO:0007669"/>
    <property type="project" value="InterPro"/>
</dbReference>
<dbReference type="InterPro" id="IPR003593">
    <property type="entry name" value="AAA+_ATPase"/>
</dbReference>
<dbReference type="PANTHER" id="PTHR47642:SF7">
    <property type="entry name" value="ATP-DEPENDENT DNA HELICASE PIF1"/>
    <property type="match status" value="1"/>
</dbReference>
<sequence length="569" mass="63152">MTQYEALNIMKTGANVFLTGEPGSGKTHIVNEYIAYLRSCGVECAITASTGIAATHISGMTIHSWSGIGIKTSLTKHDLDNIASTDRLAKRIKSAKVLIIDEISMLPPYALNMVEAVCRRVKNSTDPFGGLQIIMVGDFFQLPPIMANQANQNSGALFNDKPQRFSYESIAWKSASPIICYLHEQYRQDDRNYLSVLTAIRANRFSEEHLNHLNQRKVNYADAPSDLPKLFSHNVDVDRVNDEMLAKLSTKGRVFPMMSQGPKHLVATLKRGCLSPESLALKIGASIMFTKNSPKGSFANGTVGVVQDFDKFMGYPTVLTRGGLKLTVEPMDWLLEENGEVLAKVTQLPLRLAWAITVHKSQGMSLDGAVVDLASVFEYGQGYVALSRVRRLSGLHLLGWNKRAFEVHPDIVEQDVFFKTSSADDLSAFVKMPRADLDNLQSRFLQMCGGRPGAGALKQKSTSLKKPTGDTYRQTLALWRESKDLKAIVKARGLSENTIITHLEKLGQKGKIKPGDMLKLCSSELLRALPEIHQAFRDLQTDKLGPVCAHFNDRYSFDDLRLARMVMNK</sequence>
<dbReference type="GO" id="GO:0006281">
    <property type="term" value="P:DNA repair"/>
    <property type="evidence" value="ECO:0007669"/>
    <property type="project" value="InterPro"/>
</dbReference>
<proteinExistence type="predicted"/>
<organism evidence="2 3">
    <name type="scientific">Candidatus Falkowbacteria bacterium CG10_big_fil_rev_8_21_14_0_10_37_14</name>
    <dbReference type="NCBI Taxonomy" id="1974561"/>
    <lineage>
        <taxon>Bacteria</taxon>
        <taxon>Candidatus Falkowiibacteriota</taxon>
    </lineage>
</organism>